<name>A0A2K3KUV6_TRIPR</name>
<accession>A0A2K3KUV6</accession>
<protein>
    <submittedName>
        <fullName evidence="1">Uncharacterized protein</fullName>
    </submittedName>
</protein>
<evidence type="ECO:0000313" key="2">
    <source>
        <dbReference type="Proteomes" id="UP000236291"/>
    </source>
</evidence>
<reference evidence="1 2" key="1">
    <citation type="journal article" date="2014" name="Am. J. Bot.">
        <title>Genome assembly and annotation for red clover (Trifolium pratense; Fabaceae).</title>
        <authorList>
            <person name="Istvanek J."/>
            <person name="Jaros M."/>
            <person name="Krenek A."/>
            <person name="Repkova J."/>
        </authorList>
    </citation>
    <scope>NUCLEOTIDE SEQUENCE [LARGE SCALE GENOMIC DNA]</scope>
    <source>
        <strain evidence="2">cv. Tatra</strain>
        <tissue evidence="1">Young leaves</tissue>
    </source>
</reference>
<comment type="caution">
    <text evidence="1">The sequence shown here is derived from an EMBL/GenBank/DDBJ whole genome shotgun (WGS) entry which is preliminary data.</text>
</comment>
<dbReference type="EMBL" id="ASHM01111049">
    <property type="protein sequence ID" value="PNX70060.1"/>
    <property type="molecule type" value="Genomic_DNA"/>
</dbReference>
<gene>
    <name evidence="1" type="ORF">L195_g057065</name>
</gene>
<proteinExistence type="predicted"/>
<evidence type="ECO:0000313" key="1">
    <source>
        <dbReference type="EMBL" id="PNX70060.1"/>
    </source>
</evidence>
<sequence>DSMKIAPVVIPEGIARNGVDSS</sequence>
<dbReference type="Proteomes" id="UP000236291">
    <property type="component" value="Unassembled WGS sequence"/>
</dbReference>
<dbReference type="AlphaFoldDB" id="A0A2K3KUV6"/>
<feature type="non-terminal residue" evidence="1">
    <location>
        <position position="1"/>
    </location>
</feature>
<organism evidence="1 2">
    <name type="scientific">Trifolium pratense</name>
    <name type="common">Red clover</name>
    <dbReference type="NCBI Taxonomy" id="57577"/>
    <lineage>
        <taxon>Eukaryota</taxon>
        <taxon>Viridiplantae</taxon>
        <taxon>Streptophyta</taxon>
        <taxon>Embryophyta</taxon>
        <taxon>Tracheophyta</taxon>
        <taxon>Spermatophyta</taxon>
        <taxon>Magnoliopsida</taxon>
        <taxon>eudicotyledons</taxon>
        <taxon>Gunneridae</taxon>
        <taxon>Pentapetalae</taxon>
        <taxon>rosids</taxon>
        <taxon>fabids</taxon>
        <taxon>Fabales</taxon>
        <taxon>Fabaceae</taxon>
        <taxon>Papilionoideae</taxon>
        <taxon>50 kb inversion clade</taxon>
        <taxon>NPAAA clade</taxon>
        <taxon>Hologalegina</taxon>
        <taxon>IRL clade</taxon>
        <taxon>Trifolieae</taxon>
        <taxon>Trifolium</taxon>
    </lineage>
</organism>
<reference evidence="1 2" key="2">
    <citation type="journal article" date="2017" name="Front. Plant Sci.">
        <title>Gene Classification and Mining of Molecular Markers Useful in Red Clover (Trifolium pratense) Breeding.</title>
        <authorList>
            <person name="Istvanek J."/>
            <person name="Dluhosova J."/>
            <person name="Dluhos P."/>
            <person name="Patkova L."/>
            <person name="Nedelnik J."/>
            <person name="Repkova J."/>
        </authorList>
    </citation>
    <scope>NUCLEOTIDE SEQUENCE [LARGE SCALE GENOMIC DNA]</scope>
    <source>
        <strain evidence="2">cv. Tatra</strain>
        <tissue evidence="1">Young leaves</tissue>
    </source>
</reference>